<organism evidence="3 4">
    <name type="scientific">Chrysemys picta bellii</name>
    <name type="common">Western painted turtle</name>
    <name type="synonym">Emys bellii</name>
    <dbReference type="NCBI Taxonomy" id="8478"/>
    <lineage>
        <taxon>Eukaryota</taxon>
        <taxon>Metazoa</taxon>
        <taxon>Chordata</taxon>
        <taxon>Craniata</taxon>
        <taxon>Vertebrata</taxon>
        <taxon>Euteleostomi</taxon>
        <taxon>Archelosauria</taxon>
        <taxon>Testudinata</taxon>
        <taxon>Testudines</taxon>
        <taxon>Cryptodira</taxon>
        <taxon>Durocryptodira</taxon>
        <taxon>Testudinoidea</taxon>
        <taxon>Emydidae</taxon>
        <taxon>Chrysemys</taxon>
    </lineage>
</organism>
<evidence type="ECO:0000313" key="4">
    <source>
        <dbReference type="Proteomes" id="UP000694380"/>
    </source>
</evidence>
<dbReference type="Proteomes" id="UP000694380">
    <property type="component" value="Unplaced"/>
</dbReference>
<evidence type="ECO:0000313" key="3">
    <source>
        <dbReference type="Ensembl" id="ENSCPBP00000016753.1"/>
    </source>
</evidence>
<reference evidence="3" key="1">
    <citation type="submission" date="2025-08" db="UniProtKB">
        <authorList>
            <consortium name="Ensembl"/>
        </authorList>
    </citation>
    <scope>IDENTIFICATION</scope>
</reference>
<reference evidence="3" key="2">
    <citation type="submission" date="2025-09" db="UniProtKB">
        <authorList>
            <consortium name="Ensembl"/>
        </authorList>
    </citation>
    <scope>IDENTIFICATION</scope>
</reference>
<dbReference type="Ensembl" id="ENSCPBT00000019818.1">
    <property type="protein sequence ID" value="ENSCPBP00000016753.1"/>
    <property type="gene ID" value="ENSCPBG00000012332.1"/>
</dbReference>
<dbReference type="OMA" id="RFQQCRR"/>
<dbReference type="Pfam" id="PF15136">
    <property type="entry name" value="UPF0449"/>
    <property type="match status" value="1"/>
</dbReference>
<dbReference type="GeneTree" id="ENSGT00390000007991"/>
<keyword evidence="4" id="KW-1185">Reference proteome</keyword>
<proteinExistence type="inferred from homology"/>
<sequence>MSSKGKKRVVLPTRPEPPSVEQILEDIRSTQPSDPMFVLLAENLHDPFCMKSTRRWEPVSVHSNPTYVIKSPSESEVKSERLYQQSHSYVEMNQRLQKACSLLKAKCEELKQAGATLEQNIRPAPKAESADSNGDLAWRN</sequence>
<dbReference type="AlphaFoldDB" id="A0A8C3HE55"/>
<accession>A0A8C3HE55</accession>
<dbReference type="InterPro" id="IPR028227">
    <property type="entry name" value="UPF0449"/>
</dbReference>
<protein>
    <submittedName>
        <fullName evidence="3">Chromosome 19 open reading frame 25</fullName>
    </submittedName>
</protein>
<comment type="similarity">
    <text evidence="1">Belongs to the UPF0449 family.</text>
</comment>
<name>A0A8C3HE55_CHRPI</name>
<dbReference type="PANTHER" id="PTHR34766:SF1">
    <property type="entry name" value="UPF0449 PROTEIN C19ORF25"/>
    <property type="match status" value="1"/>
</dbReference>
<feature type="region of interest" description="Disordered" evidence="2">
    <location>
        <begin position="118"/>
        <end position="140"/>
    </location>
</feature>
<gene>
    <name evidence="3" type="primary">C19orf25</name>
</gene>
<dbReference type="PANTHER" id="PTHR34766">
    <property type="entry name" value="UPF0449 PROTEIN C19ORF25"/>
    <property type="match status" value="1"/>
</dbReference>
<evidence type="ECO:0000256" key="1">
    <source>
        <dbReference type="ARBA" id="ARBA00006137"/>
    </source>
</evidence>
<evidence type="ECO:0000256" key="2">
    <source>
        <dbReference type="SAM" id="MobiDB-lite"/>
    </source>
</evidence>